<dbReference type="NCBIfam" id="NF000868">
    <property type="entry name" value="PRK00080.1"/>
    <property type="match status" value="1"/>
</dbReference>
<dbReference type="InterPro" id="IPR008823">
    <property type="entry name" value="RuvB_wg_C"/>
</dbReference>
<feature type="binding site" evidence="9">
    <location>
        <position position="191"/>
    </location>
    <ligand>
        <name>ATP</name>
        <dbReference type="ChEBI" id="CHEBI:30616"/>
    </ligand>
</feature>
<feature type="binding site" evidence="9">
    <location>
        <position position="325"/>
    </location>
    <ligand>
        <name>DNA</name>
        <dbReference type="ChEBI" id="CHEBI:16991"/>
    </ligand>
</feature>
<dbReference type="CDD" id="cd00009">
    <property type="entry name" value="AAA"/>
    <property type="match status" value="1"/>
</dbReference>
<evidence type="ECO:0000256" key="9">
    <source>
        <dbReference type="HAMAP-Rule" id="MF_00016"/>
    </source>
</evidence>
<evidence type="ECO:0000256" key="2">
    <source>
        <dbReference type="ARBA" id="ARBA00022741"/>
    </source>
</evidence>
<gene>
    <name evidence="9" type="primary">ruvB</name>
    <name evidence="11" type="ORF">HD842_004128</name>
</gene>
<keyword evidence="7 9" id="KW-0233">DNA recombination</keyword>
<dbReference type="GO" id="GO:0009378">
    <property type="term" value="F:four-way junction helicase activity"/>
    <property type="evidence" value="ECO:0007669"/>
    <property type="project" value="InterPro"/>
</dbReference>
<proteinExistence type="inferred from homology"/>
<comment type="domain">
    <text evidence="9">Has 3 domains, the large (RuvB-L) and small ATPase (RuvB-S) domains and the C-terminal head (RuvB-H) domain. The head domain binds DNA, while the ATPase domains jointly bind ATP, ADP or are empty depending on the state of the subunit in the translocation cycle. During a single DNA translocation step the structure of each domain remains the same, but their relative positions change.</text>
</comment>
<accession>A0A7W9X3V4</accession>
<dbReference type="HAMAP" id="MF_00016">
    <property type="entry name" value="DNA_HJ_migration_RuvB"/>
    <property type="match status" value="1"/>
</dbReference>
<feature type="binding site" evidence="9">
    <location>
        <position position="77"/>
    </location>
    <ligand>
        <name>ATP</name>
        <dbReference type="ChEBI" id="CHEBI:30616"/>
    </ligand>
</feature>
<evidence type="ECO:0000256" key="6">
    <source>
        <dbReference type="ARBA" id="ARBA00023125"/>
    </source>
</evidence>
<evidence type="ECO:0000259" key="10">
    <source>
        <dbReference type="SMART" id="SM00382"/>
    </source>
</evidence>
<dbReference type="InterPro" id="IPR004605">
    <property type="entry name" value="DNA_helicase_Holl-junc_RuvB"/>
</dbReference>
<feature type="binding site" evidence="9">
    <location>
        <position position="72"/>
    </location>
    <ligand>
        <name>ATP</name>
        <dbReference type="ChEBI" id="CHEBI:30616"/>
    </ligand>
</feature>
<dbReference type="GO" id="GO:0005524">
    <property type="term" value="F:ATP binding"/>
    <property type="evidence" value="ECO:0007669"/>
    <property type="project" value="UniProtKB-UniRule"/>
</dbReference>
<evidence type="ECO:0000256" key="7">
    <source>
        <dbReference type="ARBA" id="ARBA00023172"/>
    </source>
</evidence>
<evidence type="ECO:0000256" key="8">
    <source>
        <dbReference type="ARBA" id="ARBA00023204"/>
    </source>
</evidence>
<dbReference type="Gene3D" id="3.40.50.300">
    <property type="entry name" value="P-loop containing nucleotide triphosphate hydrolases"/>
    <property type="match status" value="1"/>
</dbReference>
<dbReference type="Pfam" id="PF05496">
    <property type="entry name" value="RuvB_N"/>
    <property type="match status" value="1"/>
</dbReference>
<organism evidence="11 12">
    <name type="scientific">Massilia aurea</name>
    <dbReference type="NCBI Taxonomy" id="373040"/>
    <lineage>
        <taxon>Bacteria</taxon>
        <taxon>Pseudomonadati</taxon>
        <taxon>Pseudomonadota</taxon>
        <taxon>Betaproteobacteria</taxon>
        <taxon>Burkholderiales</taxon>
        <taxon>Oxalobacteraceae</taxon>
        <taxon>Telluria group</taxon>
        <taxon>Massilia</taxon>
    </lineage>
</organism>
<dbReference type="GO" id="GO:0048476">
    <property type="term" value="C:Holliday junction resolvase complex"/>
    <property type="evidence" value="ECO:0007669"/>
    <property type="project" value="UniProtKB-UniRule"/>
</dbReference>
<keyword evidence="4 9" id="KW-0378">Hydrolase</keyword>
<dbReference type="GO" id="GO:0016787">
    <property type="term" value="F:hydrolase activity"/>
    <property type="evidence" value="ECO:0007669"/>
    <property type="project" value="UniProtKB-KW"/>
</dbReference>
<feature type="region of interest" description="Head domain (RuvB-H)" evidence="9">
    <location>
        <begin position="265"/>
        <end position="358"/>
    </location>
</feature>
<feature type="binding site" evidence="9">
    <location>
        <position position="76"/>
    </location>
    <ligand>
        <name>ATP</name>
        <dbReference type="ChEBI" id="CHEBI:30616"/>
    </ligand>
</feature>
<feature type="region of interest" description="Small ATPAse domain (RuvB-S)" evidence="9">
    <location>
        <begin position="192"/>
        <end position="262"/>
    </location>
</feature>
<feature type="binding site" evidence="9">
    <location>
        <position position="320"/>
    </location>
    <ligand>
        <name>DNA</name>
        <dbReference type="ChEBI" id="CHEBI:16991"/>
    </ligand>
</feature>
<comment type="function">
    <text evidence="9">The RuvA-RuvB-RuvC complex processes Holliday junction (HJ) DNA during genetic recombination and DNA repair, while the RuvA-RuvB complex plays an important role in the rescue of blocked DNA replication forks via replication fork reversal (RFR). RuvA specifically binds to HJ cruciform DNA, conferring on it an open structure. The RuvB hexamer acts as an ATP-dependent pump, pulling dsDNA into and through the RuvAB complex. RuvB forms 2 homohexamers on either side of HJ DNA bound by 1 or 2 RuvA tetramers; 4 subunits per hexamer contact DNA at a time. Coordinated motions by a converter formed by DNA-disengaged RuvB subunits stimulates ATP hydrolysis and nucleotide exchange. Immobilization of the converter enables RuvB to convert the ATP-contained energy into a lever motion, pulling 2 nucleotides of DNA out of the RuvA tetramer per ATP hydrolyzed, thus driving DNA branch migration. The RuvB motors rotate together with the DNA substrate, which together with the progressing nucleotide cycle form the mechanistic basis for DNA recombination by continuous HJ branch migration. Branch migration allows RuvC to scan DNA until it finds its consensus sequence, where it cleaves and resolves cruciform DNA.</text>
</comment>
<comment type="subunit">
    <text evidence="9">Homohexamer. Forms an RuvA(8)-RuvB(12)-Holliday junction (HJ) complex. HJ DNA is sandwiched between 2 RuvA tetramers; dsDNA enters through RuvA and exits via RuvB. An RuvB hexamer assembles on each DNA strand where it exits the tetramer. Each RuvB hexamer is contacted by two RuvA subunits (via domain III) on 2 adjacent RuvB subunits; this complex drives branch migration. In the full resolvosome a probable DNA-RuvA(4)-RuvB(12)-RuvC(2) complex forms which resolves the HJ.</text>
</comment>
<dbReference type="SUPFAM" id="SSF52540">
    <property type="entry name" value="P-loop containing nucleoside triphosphate hydrolases"/>
    <property type="match status" value="1"/>
</dbReference>
<evidence type="ECO:0000313" key="11">
    <source>
        <dbReference type="EMBL" id="MBB6135951.1"/>
    </source>
</evidence>
<sequence>MSIQTDNFTEQRVIDAAPASPNEEAIERALRPKQLDEYVGQEKIRDQLEIFITAARNRREALDHTLLFGPPGLGKTTLAHIIAREMGVNLRQTSGPVLERPGDLAALLTNLEPNDVLFIDEIHRLSPVVEEILYPALEDYQIDIMIGEGPAARSVKLDLQPFTLVGATTRAGMLTNPLRDRFGIVARLEFYNVPELTKIVLRSAALLVAPIDEEGAREVAKRARGTPRIANRLLRRVRDFAQVKGTGEITRDIADRALKMLDVDSVGFDVMDRKLLEAVLFKFAGGPVGIGNLAAAIGEAADTIEDVLEPFLIQQGYLQRTPRGRIATPLAYQHFGVTAPRISPTGDLWDSLPPGQGA</sequence>
<keyword evidence="11" id="KW-0347">Helicase</keyword>
<dbReference type="InterPro" id="IPR027417">
    <property type="entry name" value="P-loop_NTPase"/>
</dbReference>
<evidence type="ECO:0000256" key="1">
    <source>
        <dbReference type="ARBA" id="ARBA00022490"/>
    </source>
</evidence>
<dbReference type="PANTHER" id="PTHR42848:SF1">
    <property type="entry name" value="HOLLIDAY JUNCTION BRANCH MIGRATION COMPLEX SUBUNIT RUVB"/>
    <property type="match status" value="1"/>
</dbReference>
<evidence type="ECO:0000256" key="5">
    <source>
        <dbReference type="ARBA" id="ARBA00022840"/>
    </source>
</evidence>
<dbReference type="Pfam" id="PF17864">
    <property type="entry name" value="AAA_lid_4"/>
    <property type="match status" value="1"/>
</dbReference>
<dbReference type="FunFam" id="1.10.8.60:FF:000023">
    <property type="entry name" value="Holliday junction ATP-dependent DNA helicase RuvB"/>
    <property type="match status" value="1"/>
</dbReference>
<feature type="binding site" evidence="9">
    <location>
        <position position="75"/>
    </location>
    <ligand>
        <name>ATP</name>
        <dbReference type="ChEBI" id="CHEBI:30616"/>
    </ligand>
</feature>
<protein>
    <recommendedName>
        <fullName evidence="9">Holliday junction branch migration complex subunit RuvB</fullName>
        <ecNumber evidence="9">3.6.4.-</ecNumber>
    </recommendedName>
</protein>
<feature type="binding site" evidence="9">
    <location>
        <position position="181"/>
    </location>
    <ligand>
        <name>ATP</name>
        <dbReference type="ChEBI" id="CHEBI:30616"/>
    </ligand>
</feature>
<dbReference type="Proteomes" id="UP000540787">
    <property type="component" value="Unassembled WGS sequence"/>
</dbReference>
<feature type="binding site" evidence="9">
    <location>
        <position position="31"/>
    </location>
    <ligand>
        <name>ATP</name>
        <dbReference type="ChEBI" id="CHEBI:30616"/>
    </ligand>
</feature>
<comment type="caution">
    <text evidence="11">The sequence shown here is derived from an EMBL/GenBank/DDBJ whole genome shotgun (WGS) entry which is preliminary data.</text>
</comment>
<dbReference type="SUPFAM" id="SSF46785">
    <property type="entry name" value="Winged helix' DNA-binding domain"/>
    <property type="match status" value="1"/>
</dbReference>
<comment type="caution">
    <text evidence="9">Lacks conserved residue(s) required for the propagation of feature annotation.</text>
</comment>
<name>A0A7W9X3V4_9BURK</name>
<dbReference type="RefSeq" id="WP_183556797.1">
    <property type="nucleotide sequence ID" value="NZ_JACHBX010000005.1"/>
</dbReference>
<comment type="catalytic activity">
    <reaction evidence="9">
        <text>ATP + H2O = ADP + phosphate + H(+)</text>
        <dbReference type="Rhea" id="RHEA:13065"/>
        <dbReference type="ChEBI" id="CHEBI:15377"/>
        <dbReference type="ChEBI" id="CHEBI:15378"/>
        <dbReference type="ChEBI" id="CHEBI:30616"/>
        <dbReference type="ChEBI" id="CHEBI:43474"/>
        <dbReference type="ChEBI" id="CHEBI:456216"/>
    </reaction>
</comment>
<feature type="binding site" evidence="9">
    <location>
        <position position="228"/>
    </location>
    <ligand>
        <name>ATP</name>
        <dbReference type="ChEBI" id="CHEBI:30616"/>
    </ligand>
</feature>
<feature type="binding site" evidence="9">
    <location>
        <begin position="138"/>
        <end position="140"/>
    </location>
    <ligand>
        <name>ATP</name>
        <dbReference type="ChEBI" id="CHEBI:30616"/>
    </ligand>
</feature>
<comment type="similarity">
    <text evidence="9">Belongs to the RuvB family.</text>
</comment>
<dbReference type="AlphaFoldDB" id="A0A7W9X3V4"/>
<evidence type="ECO:0000256" key="4">
    <source>
        <dbReference type="ARBA" id="ARBA00022801"/>
    </source>
</evidence>
<dbReference type="Gene3D" id="1.10.10.10">
    <property type="entry name" value="Winged helix-like DNA-binding domain superfamily/Winged helix DNA-binding domain"/>
    <property type="match status" value="1"/>
</dbReference>
<keyword evidence="2 9" id="KW-0547">Nucleotide-binding</keyword>
<dbReference type="PANTHER" id="PTHR42848">
    <property type="match status" value="1"/>
</dbReference>
<keyword evidence="5 9" id="KW-0067">ATP-binding</keyword>
<dbReference type="InterPro" id="IPR036388">
    <property type="entry name" value="WH-like_DNA-bd_sf"/>
</dbReference>
<dbReference type="FunFam" id="1.10.10.10:FF:000086">
    <property type="entry name" value="Holliday junction ATP-dependent DNA helicase RuvB"/>
    <property type="match status" value="1"/>
</dbReference>
<dbReference type="InterPro" id="IPR036390">
    <property type="entry name" value="WH_DNA-bd_sf"/>
</dbReference>
<dbReference type="InterPro" id="IPR003593">
    <property type="entry name" value="AAA+_ATPase"/>
</dbReference>
<comment type="subcellular location">
    <subcellularLocation>
        <location evidence="9">Cytoplasm</location>
    </subcellularLocation>
</comment>
<dbReference type="Pfam" id="PF05491">
    <property type="entry name" value="WHD_RuvB"/>
    <property type="match status" value="1"/>
</dbReference>
<dbReference type="InterPro" id="IPR008824">
    <property type="entry name" value="RuvB-like_N"/>
</dbReference>
<dbReference type="GO" id="GO:0000400">
    <property type="term" value="F:four-way junction DNA binding"/>
    <property type="evidence" value="ECO:0007669"/>
    <property type="project" value="UniProtKB-UniRule"/>
</dbReference>
<keyword evidence="8 9" id="KW-0234">DNA repair</keyword>
<dbReference type="InterPro" id="IPR041445">
    <property type="entry name" value="AAA_lid_4"/>
</dbReference>
<dbReference type="GO" id="GO:0005737">
    <property type="term" value="C:cytoplasm"/>
    <property type="evidence" value="ECO:0007669"/>
    <property type="project" value="UniProtKB-SubCell"/>
</dbReference>
<feature type="domain" description="AAA+ ATPase" evidence="10">
    <location>
        <begin position="61"/>
        <end position="188"/>
    </location>
</feature>
<dbReference type="FunFam" id="3.40.50.300:FF:000073">
    <property type="entry name" value="Holliday junction ATP-dependent DNA helicase RuvB"/>
    <property type="match status" value="1"/>
</dbReference>
<dbReference type="NCBIfam" id="TIGR00635">
    <property type="entry name" value="ruvB"/>
    <property type="match status" value="1"/>
</dbReference>
<keyword evidence="12" id="KW-1185">Reference proteome</keyword>
<reference evidence="11 12" key="1">
    <citation type="submission" date="2020-08" db="EMBL/GenBank/DDBJ databases">
        <title>The Agave Microbiome: Exploring the role of microbial communities in plant adaptations to desert environments.</title>
        <authorList>
            <person name="Partida-Martinez L.P."/>
        </authorList>
    </citation>
    <scope>NUCLEOTIDE SEQUENCE [LARGE SCALE GENOMIC DNA]</scope>
    <source>
        <strain evidence="11 12">AT3.2</strain>
    </source>
</reference>
<evidence type="ECO:0000256" key="3">
    <source>
        <dbReference type="ARBA" id="ARBA00022763"/>
    </source>
</evidence>
<dbReference type="EC" id="3.6.4.-" evidence="9"/>
<keyword evidence="1 9" id="KW-0963">Cytoplasm</keyword>
<feature type="binding site" evidence="9">
    <location>
        <position position="30"/>
    </location>
    <ligand>
        <name>ATP</name>
        <dbReference type="ChEBI" id="CHEBI:30616"/>
    </ligand>
</feature>
<keyword evidence="3 9" id="KW-0227">DNA damage</keyword>
<keyword evidence="6 9" id="KW-0238">DNA-binding</keyword>
<dbReference type="Gene3D" id="1.10.8.60">
    <property type="match status" value="1"/>
</dbReference>
<evidence type="ECO:0000313" key="12">
    <source>
        <dbReference type="Proteomes" id="UP000540787"/>
    </source>
</evidence>
<feature type="binding site" evidence="9">
    <location>
        <position position="76"/>
    </location>
    <ligand>
        <name>Mg(2+)</name>
        <dbReference type="ChEBI" id="CHEBI:18420"/>
    </ligand>
</feature>
<dbReference type="EMBL" id="JACHBX010000005">
    <property type="protein sequence ID" value="MBB6135951.1"/>
    <property type="molecule type" value="Genomic_DNA"/>
</dbReference>
<dbReference type="GO" id="GO:0006310">
    <property type="term" value="P:DNA recombination"/>
    <property type="evidence" value="ECO:0007669"/>
    <property type="project" value="UniProtKB-UniRule"/>
</dbReference>
<dbReference type="GO" id="GO:0006281">
    <property type="term" value="P:DNA repair"/>
    <property type="evidence" value="ECO:0007669"/>
    <property type="project" value="UniProtKB-UniRule"/>
</dbReference>
<dbReference type="SMART" id="SM00382">
    <property type="entry name" value="AAA"/>
    <property type="match status" value="1"/>
</dbReference>